<protein>
    <submittedName>
        <fullName evidence="1">Uncharacterized protein</fullName>
    </submittedName>
</protein>
<dbReference type="Proteomes" id="UP000479190">
    <property type="component" value="Unassembled WGS sequence"/>
</dbReference>
<dbReference type="AlphaFoldDB" id="A0A6H5I4X2"/>
<reference evidence="1 2" key="1">
    <citation type="submission" date="2020-02" db="EMBL/GenBank/DDBJ databases">
        <authorList>
            <person name="Ferguson B K."/>
        </authorList>
    </citation>
    <scope>NUCLEOTIDE SEQUENCE [LARGE SCALE GENOMIC DNA]</scope>
</reference>
<name>A0A6H5I4X2_9HYME</name>
<dbReference type="EMBL" id="CADCXV010000418">
    <property type="protein sequence ID" value="CAB0030093.1"/>
    <property type="molecule type" value="Genomic_DNA"/>
</dbReference>
<sequence length="70" mass="8142">MYWTYYNIPKARHKSVTYVRTVFLKNHTGLTSLRPQAGKKTGAANQPVQHQSRRACWCAAAHVHHRSTHW</sequence>
<feature type="non-terminal residue" evidence="1">
    <location>
        <position position="70"/>
    </location>
</feature>
<evidence type="ECO:0000313" key="1">
    <source>
        <dbReference type="EMBL" id="CAB0030093.1"/>
    </source>
</evidence>
<accession>A0A6H5I4X2</accession>
<organism evidence="1 2">
    <name type="scientific">Trichogramma brassicae</name>
    <dbReference type="NCBI Taxonomy" id="86971"/>
    <lineage>
        <taxon>Eukaryota</taxon>
        <taxon>Metazoa</taxon>
        <taxon>Ecdysozoa</taxon>
        <taxon>Arthropoda</taxon>
        <taxon>Hexapoda</taxon>
        <taxon>Insecta</taxon>
        <taxon>Pterygota</taxon>
        <taxon>Neoptera</taxon>
        <taxon>Endopterygota</taxon>
        <taxon>Hymenoptera</taxon>
        <taxon>Apocrita</taxon>
        <taxon>Proctotrupomorpha</taxon>
        <taxon>Chalcidoidea</taxon>
        <taxon>Trichogrammatidae</taxon>
        <taxon>Trichogramma</taxon>
    </lineage>
</organism>
<proteinExistence type="predicted"/>
<keyword evidence="2" id="KW-1185">Reference proteome</keyword>
<evidence type="ECO:0000313" key="2">
    <source>
        <dbReference type="Proteomes" id="UP000479190"/>
    </source>
</evidence>
<gene>
    <name evidence="1" type="ORF">TBRA_LOCUS2109</name>
</gene>